<feature type="domain" description="CBU-0592-like" evidence="2">
    <location>
        <begin position="1"/>
        <end position="62"/>
    </location>
</feature>
<evidence type="ECO:0000313" key="4">
    <source>
        <dbReference type="Proteomes" id="UP000638732"/>
    </source>
</evidence>
<protein>
    <recommendedName>
        <fullName evidence="2">CBU-0592-like domain-containing protein</fullName>
    </recommendedName>
</protein>
<keyword evidence="1" id="KW-0472">Membrane</keyword>
<dbReference type="Proteomes" id="UP000638732">
    <property type="component" value="Unassembled WGS sequence"/>
</dbReference>
<gene>
    <name evidence="3" type="ORF">GSY63_08490</name>
</gene>
<feature type="transmembrane region" description="Helical" evidence="1">
    <location>
        <begin position="45"/>
        <end position="62"/>
    </location>
</feature>
<comment type="caution">
    <text evidence="3">The sequence shown here is derived from an EMBL/GenBank/DDBJ whole genome shotgun (WGS) entry which is preliminary data.</text>
</comment>
<dbReference type="InterPro" id="IPR058058">
    <property type="entry name" value="CBU_0592-like"/>
</dbReference>
<organism evidence="3 4">
    <name type="scientific">Mucilaginibacter agri</name>
    <dbReference type="NCBI Taxonomy" id="2695265"/>
    <lineage>
        <taxon>Bacteria</taxon>
        <taxon>Pseudomonadati</taxon>
        <taxon>Bacteroidota</taxon>
        <taxon>Sphingobacteriia</taxon>
        <taxon>Sphingobacteriales</taxon>
        <taxon>Sphingobacteriaceae</taxon>
        <taxon>Mucilaginibacter</taxon>
    </lineage>
</organism>
<dbReference type="NCBIfam" id="NF047864">
    <property type="entry name" value="CBU_0592_membra"/>
    <property type="match status" value="1"/>
</dbReference>
<feature type="transmembrane region" description="Helical" evidence="1">
    <location>
        <begin position="20"/>
        <end position="39"/>
    </location>
</feature>
<name>A0A965ZGM5_9SPHI</name>
<evidence type="ECO:0000259" key="2">
    <source>
        <dbReference type="Pfam" id="PF26604"/>
    </source>
</evidence>
<reference evidence="3" key="2">
    <citation type="submission" date="2020-10" db="EMBL/GenBank/DDBJ databases">
        <title>Mucilaginibacter sp. nov., isolated from soil.</title>
        <authorList>
            <person name="Jeon C.O."/>
        </authorList>
    </citation>
    <scope>NUCLEOTIDE SEQUENCE</scope>
    <source>
        <strain evidence="3">R11</strain>
    </source>
</reference>
<evidence type="ECO:0000313" key="3">
    <source>
        <dbReference type="EMBL" id="NCD69391.1"/>
    </source>
</evidence>
<keyword evidence="1" id="KW-0812">Transmembrane</keyword>
<dbReference type="AlphaFoldDB" id="A0A965ZGM5"/>
<reference evidence="3" key="1">
    <citation type="submission" date="2020-01" db="EMBL/GenBank/DDBJ databases">
        <authorList>
            <person name="Seo Y.L."/>
        </authorList>
    </citation>
    <scope>NUCLEOTIDE SEQUENCE</scope>
    <source>
        <strain evidence="3">R11</strain>
    </source>
</reference>
<dbReference type="EMBL" id="WWEO01000041">
    <property type="protein sequence ID" value="NCD69391.1"/>
    <property type="molecule type" value="Genomic_DNA"/>
</dbReference>
<keyword evidence="4" id="KW-1185">Reference proteome</keyword>
<dbReference type="Pfam" id="PF26604">
    <property type="entry name" value="CBU_0592"/>
    <property type="match status" value="1"/>
</dbReference>
<evidence type="ECO:0000256" key="1">
    <source>
        <dbReference type="SAM" id="Phobius"/>
    </source>
</evidence>
<accession>A0A965ZGM5</accession>
<proteinExistence type="predicted"/>
<keyword evidence="1" id="KW-1133">Transmembrane helix</keyword>
<sequence length="71" mass="8010">MLLVAFLLNLYKKLPAQSKIYTFMNFLGAVLCCISSILIKFYPFIVLEAIWASFALLSLFNVPRGTSDDKS</sequence>